<keyword evidence="2" id="KW-1015">Disulfide bond</keyword>
<sequence>MSSGMKGRIIVYSIVGCPHCKKAKATLHELKLPFTDINLDSYVASVREAVQEKTGRRTVPQIFFNATHIGGNDDLQKLISEDKTRFDELVENVKNNEPPEDAPQIPDESLLQKDEGGEVDFTCEKDEDARLVSELKGSGIIRNHSHLLVFSLKNAFSGKDFVDWILKHKNISDRTKAVEIGQNLLDKGFLHIVKGKPAEKFTDSGNLCRLYEDEESTALNSGLVSDCESSPASELSEKLRKLILSIYNDFLSEDGKGVDYKGIAASPKFEQYVQATAELTRVQIEDASVEEKLAFFINIYNALVIHGNVKVGIPRNLWQRYKFFNCTSYIIGGHCYSLQDIENGVLRSNRKAVGALWYQFQKSDPRMKVALEKPEPMIHFALVCGAKSCPPIKTYSAEGVKDQLKLAAEAFLESDDGSKVDVQKNEVHLSRIFKWYREDFGSNDQEVAKWVLENMADGEKKENLKQVIDSGQFKVHYMHYDWSANSQH</sequence>
<keyword evidence="6" id="KW-1185">Reference proteome</keyword>
<dbReference type="GO" id="GO:0009055">
    <property type="term" value="F:electron transfer activity"/>
    <property type="evidence" value="ECO:0007669"/>
    <property type="project" value="TreeGrafter"/>
</dbReference>
<dbReference type="GO" id="GO:0035556">
    <property type="term" value="P:intracellular signal transduction"/>
    <property type="evidence" value="ECO:0007669"/>
    <property type="project" value="InterPro"/>
</dbReference>
<evidence type="ECO:0000313" key="6">
    <source>
        <dbReference type="Proteomes" id="UP001152320"/>
    </source>
</evidence>
<dbReference type="InterPro" id="IPR006869">
    <property type="entry name" value="DUF547"/>
</dbReference>
<reference evidence="5" key="1">
    <citation type="submission" date="2021-10" db="EMBL/GenBank/DDBJ databases">
        <title>Tropical sea cucumber genome reveals ecological adaptation and Cuvierian tubules defense mechanism.</title>
        <authorList>
            <person name="Chen T."/>
        </authorList>
    </citation>
    <scope>NUCLEOTIDE SEQUENCE</scope>
    <source>
        <strain evidence="5">Nanhai2018</strain>
        <tissue evidence="5">Muscle</tissue>
    </source>
</reference>
<feature type="domain" description="DEP" evidence="4">
    <location>
        <begin position="136"/>
        <end position="215"/>
    </location>
</feature>
<dbReference type="Pfam" id="PF04784">
    <property type="entry name" value="DUF547"/>
    <property type="match status" value="1"/>
</dbReference>
<evidence type="ECO:0000313" key="5">
    <source>
        <dbReference type="EMBL" id="KAJ8033522.1"/>
    </source>
</evidence>
<evidence type="ECO:0000256" key="3">
    <source>
        <dbReference type="ARBA" id="ARBA00023284"/>
    </source>
</evidence>
<dbReference type="Gene3D" id="1.10.10.10">
    <property type="entry name" value="Winged helix-like DNA-binding domain superfamily/Winged helix DNA-binding domain"/>
    <property type="match status" value="1"/>
</dbReference>
<proteinExistence type="predicted"/>
<dbReference type="InterPro" id="IPR011767">
    <property type="entry name" value="GLR_AS"/>
</dbReference>
<dbReference type="PRINTS" id="PR00160">
    <property type="entry name" value="GLUTAREDOXIN"/>
</dbReference>
<dbReference type="SUPFAM" id="SSF52833">
    <property type="entry name" value="Thioredoxin-like"/>
    <property type="match status" value="1"/>
</dbReference>
<dbReference type="PROSITE" id="PS00195">
    <property type="entry name" value="GLUTAREDOXIN_1"/>
    <property type="match status" value="1"/>
</dbReference>
<dbReference type="AlphaFoldDB" id="A0A9Q1H348"/>
<gene>
    <name evidence="5" type="ORF">HOLleu_23784</name>
</gene>
<dbReference type="SUPFAM" id="SSF46785">
    <property type="entry name" value="Winged helix' DNA-binding domain"/>
    <property type="match status" value="1"/>
</dbReference>
<dbReference type="PROSITE" id="PS51354">
    <property type="entry name" value="GLUTAREDOXIN_2"/>
    <property type="match status" value="1"/>
</dbReference>
<evidence type="ECO:0000256" key="1">
    <source>
        <dbReference type="ARBA" id="ARBA00002549"/>
    </source>
</evidence>
<dbReference type="InterPro" id="IPR036388">
    <property type="entry name" value="WH-like_DNA-bd_sf"/>
</dbReference>
<dbReference type="InterPro" id="IPR036390">
    <property type="entry name" value="WH_DNA-bd_sf"/>
</dbReference>
<name>A0A9Q1H348_HOLLE</name>
<dbReference type="CDD" id="cd04371">
    <property type="entry name" value="DEP"/>
    <property type="match status" value="1"/>
</dbReference>
<dbReference type="Pfam" id="PF00462">
    <property type="entry name" value="Glutaredoxin"/>
    <property type="match status" value="1"/>
</dbReference>
<dbReference type="InterPro" id="IPR014025">
    <property type="entry name" value="Glutaredoxin_subgr"/>
</dbReference>
<dbReference type="PANTHER" id="PTHR34386">
    <property type="entry name" value="GLUTAREDOXIN"/>
    <property type="match status" value="1"/>
</dbReference>
<dbReference type="SMART" id="SM00049">
    <property type="entry name" value="DEP"/>
    <property type="match status" value="1"/>
</dbReference>
<organism evidence="5 6">
    <name type="scientific">Holothuria leucospilota</name>
    <name type="common">Black long sea cucumber</name>
    <name type="synonym">Mertensiothuria leucospilota</name>
    <dbReference type="NCBI Taxonomy" id="206669"/>
    <lineage>
        <taxon>Eukaryota</taxon>
        <taxon>Metazoa</taxon>
        <taxon>Echinodermata</taxon>
        <taxon>Eleutherozoa</taxon>
        <taxon>Echinozoa</taxon>
        <taxon>Holothuroidea</taxon>
        <taxon>Aspidochirotacea</taxon>
        <taxon>Aspidochirotida</taxon>
        <taxon>Holothuriidae</taxon>
        <taxon>Holothuria</taxon>
    </lineage>
</organism>
<evidence type="ECO:0000259" key="4">
    <source>
        <dbReference type="PROSITE" id="PS50186"/>
    </source>
</evidence>
<dbReference type="Proteomes" id="UP001152320">
    <property type="component" value="Chromosome 11"/>
</dbReference>
<dbReference type="EMBL" id="JAIZAY010000011">
    <property type="protein sequence ID" value="KAJ8033522.1"/>
    <property type="molecule type" value="Genomic_DNA"/>
</dbReference>
<dbReference type="GO" id="GO:0045454">
    <property type="term" value="P:cell redox homeostasis"/>
    <property type="evidence" value="ECO:0007669"/>
    <property type="project" value="TreeGrafter"/>
</dbReference>
<evidence type="ECO:0000256" key="2">
    <source>
        <dbReference type="ARBA" id="ARBA00023157"/>
    </source>
</evidence>
<dbReference type="Gene3D" id="3.40.30.10">
    <property type="entry name" value="Glutaredoxin"/>
    <property type="match status" value="1"/>
</dbReference>
<comment type="function">
    <text evidence="1">Has a glutathione-disulfide oxidoreductase activity in the presence of NADPH and glutathione reductase. Reduces low molecular weight disulfides and proteins.</text>
</comment>
<protein>
    <submittedName>
        <fullName evidence="5">Glutaredoxin-C4</fullName>
    </submittedName>
</protein>
<dbReference type="InterPro" id="IPR036249">
    <property type="entry name" value="Thioredoxin-like_sf"/>
</dbReference>
<dbReference type="Pfam" id="PF00610">
    <property type="entry name" value="DEP"/>
    <property type="match status" value="1"/>
</dbReference>
<dbReference type="InterPro" id="IPR002109">
    <property type="entry name" value="Glutaredoxin"/>
</dbReference>
<keyword evidence="3" id="KW-0676">Redox-active center</keyword>
<dbReference type="InterPro" id="IPR051548">
    <property type="entry name" value="Grx-like_ET"/>
</dbReference>
<comment type="caution">
    <text evidence="5">The sequence shown here is derived from an EMBL/GenBank/DDBJ whole genome shotgun (WGS) entry which is preliminary data.</text>
</comment>
<accession>A0A9Q1H348</accession>
<dbReference type="PROSITE" id="PS50186">
    <property type="entry name" value="DEP"/>
    <property type="match status" value="1"/>
</dbReference>
<dbReference type="OrthoDB" id="418495at2759"/>
<dbReference type="InterPro" id="IPR000591">
    <property type="entry name" value="DEP_dom"/>
</dbReference>
<dbReference type="PANTHER" id="PTHR34386:SF1">
    <property type="entry name" value="GLUTAREDOXIN-LIKE PROTEIN NRDH"/>
    <property type="match status" value="1"/>
</dbReference>